<dbReference type="Proteomes" id="UP000250831">
    <property type="component" value="Unassembled WGS sequence"/>
</dbReference>
<dbReference type="GO" id="GO:0046872">
    <property type="term" value="F:metal ion binding"/>
    <property type="evidence" value="ECO:0007669"/>
    <property type="project" value="InterPro"/>
</dbReference>
<organism evidence="1 2">
    <name type="scientific">Sphingobacterium athyrii</name>
    <dbReference type="NCBI Taxonomy" id="2152717"/>
    <lineage>
        <taxon>Bacteria</taxon>
        <taxon>Pseudomonadati</taxon>
        <taxon>Bacteroidota</taxon>
        <taxon>Sphingobacteriia</taxon>
        <taxon>Sphingobacteriales</taxon>
        <taxon>Sphingobacteriaceae</taxon>
        <taxon>Sphingobacterium</taxon>
    </lineage>
</organism>
<gene>
    <name evidence="1" type="ORF">DCO56_12730</name>
</gene>
<proteinExistence type="predicted"/>
<keyword evidence="2" id="KW-1185">Reference proteome</keyword>
<name>A0A363NU29_9SPHI</name>
<dbReference type="OrthoDB" id="9813965at2"/>
<accession>A0A363NU29</accession>
<dbReference type="InterPro" id="IPR036163">
    <property type="entry name" value="HMA_dom_sf"/>
</dbReference>
<protein>
    <submittedName>
        <fullName evidence="1">Copper chaperone</fullName>
    </submittedName>
</protein>
<dbReference type="AlphaFoldDB" id="A0A363NU29"/>
<dbReference type="SUPFAM" id="SSF55008">
    <property type="entry name" value="HMA, heavy metal-associated domain"/>
    <property type="match status" value="1"/>
</dbReference>
<evidence type="ECO:0000313" key="1">
    <source>
        <dbReference type="EMBL" id="PUV24218.1"/>
    </source>
</evidence>
<dbReference type="Gene3D" id="3.30.70.100">
    <property type="match status" value="1"/>
</dbReference>
<dbReference type="RefSeq" id="WP_108634146.1">
    <property type="nucleotide sequence ID" value="NZ_QCXX01000003.1"/>
</dbReference>
<evidence type="ECO:0000313" key="2">
    <source>
        <dbReference type="Proteomes" id="UP000250831"/>
    </source>
</evidence>
<sequence length="81" mass="8792">MKNVALSIPDMQSTHCQARVNAVINTFDDVKIERLEAGKLTVLIGRNEIEEELLSAITNAGYTVMAERDEKSSSCTTGCCG</sequence>
<comment type="caution">
    <text evidence="1">The sequence shown here is derived from an EMBL/GenBank/DDBJ whole genome shotgun (WGS) entry which is preliminary data.</text>
</comment>
<dbReference type="EMBL" id="QCXX01000003">
    <property type="protein sequence ID" value="PUV24218.1"/>
    <property type="molecule type" value="Genomic_DNA"/>
</dbReference>
<reference evidence="1 2" key="1">
    <citation type="submission" date="2018-04" db="EMBL/GenBank/DDBJ databases">
        <title>Sphingobacterium sp. M46 Genome.</title>
        <authorList>
            <person name="Cheng J."/>
            <person name="Li Y."/>
        </authorList>
    </citation>
    <scope>NUCLEOTIDE SEQUENCE [LARGE SCALE GENOMIC DNA]</scope>
    <source>
        <strain evidence="1 2">M46</strain>
    </source>
</reference>